<accession>A0ACC8XFC5</accession>
<keyword evidence="2" id="KW-1185">Reference proteome</keyword>
<comment type="caution">
    <text evidence="1">The sequence shown here is derived from an EMBL/GenBank/DDBJ whole genome shotgun (WGS) entry which is preliminary data.</text>
</comment>
<evidence type="ECO:0000313" key="2">
    <source>
        <dbReference type="Proteomes" id="UP000188605"/>
    </source>
</evidence>
<protein>
    <submittedName>
        <fullName evidence="1">Glycerol kinase</fullName>
    </submittedName>
</protein>
<dbReference type="Proteomes" id="UP000188605">
    <property type="component" value="Unassembled WGS sequence"/>
</dbReference>
<keyword evidence="1" id="KW-0808">Transferase</keyword>
<sequence>MRFLKKYILVIDEGTTGTRALIYDKTSEVISQCYMEFTQYTPAEDKVEHDAMEIYEKTINVCKQAIESAGINAKEIASIGITNQRATCVVWNKITGQPLYNAIVWQDVRTSEDCQKINETEWGEKARKRTGWTVGPVYTSMMMKWYIENVPSIKKAIEKGDALMGTIDTWLIWNMTGRDTHAISYSNASVTGSYDLVNNEWYKEFLDYLGVPVSIYPTVVNDSGDYGKTYPSLFGAPIPINGAIADQHAALFAQDCRKKGSGKITNGTGSFLDINIGNNLVISNEGLNTVIAWKIGDEITYALEGYESVTGSAVQWLRDGLGVIEQATETEAIAESVDNSNGVIFVPALAGLSAPFHDSSARGTIFGITRGTTTAHIIRATLEGVVYRLKDILNAVETESKVKMTQLRIDGGLSKNNFVAQRMADMLDVEVQRPSSVEATGLGAAQMAGLYCGFWNMEDLQNVMEVDKIFKSEMSDEQREERYKIWTDRVNRCLNTINRN</sequence>
<proteinExistence type="predicted"/>
<dbReference type="EMBL" id="LJDB01000028">
    <property type="protein sequence ID" value="ONI41810.1"/>
    <property type="molecule type" value="Genomic_DNA"/>
</dbReference>
<gene>
    <name evidence="1" type="primary">glpK</name>
    <name evidence="1" type="ORF">AN396_03040</name>
</gene>
<name>A0ACC8XFC5_9FIRM</name>
<organism evidence="1 2">
    <name type="scientific">Candidatus Epulonipiscium fishelsonii</name>
    <dbReference type="NCBI Taxonomy" id="77094"/>
    <lineage>
        <taxon>Bacteria</taxon>
        <taxon>Bacillati</taxon>
        <taxon>Bacillota</taxon>
        <taxon>Clostridia</taxon>
        <taxon>Lachnospirales</taxon>
        <taxon>Lachnospiraceae</taxon>
        <taxon>Candidatus Epulonipiscium</taxon>
    </lineage>
</organism>
<reference evidence="1" key="1">
    <citation type="submission" date="2016-08" db="EMBL/GenBank/DDBJ databases">
        <authorList>
            <person name="Ngugi D.K."/>
            <person name="Miyake S."/>
            <person name="Stingl U."/>
        </authorList>
    </citation>
    <scope>NUCLEOTIDE SEQUENCE</scope>
    <source>
        <strain evidence="1">SCG-B11WGA-EpuloA1</strain>
    </source>
</reference>
<keyword evidence="1" id="KW-0418">Kinase</keyword>
<evidence type="ECO:0000313" key="1">
    <source>
        <dbReference type="EMBL" id="ONI41810.1"/>
    </source>
</evidence>